<dbReference type="RefSeq" id="WP_068550094.1">
    <property type="nucleotide sequence ID" value="NZ_AP013035.1"/>
</dbReference>
<evidence type="ECO:0008006" key="3">
    <source>
        <dbReference type="Google" id="ProtNLM"/>
    </source>
</evidence>
<name>A0A0S3QUU0_THET7</name>
<dbReference type="EMBL" id="AP013035">
    <property type="protein sequence ID" value="BAT72101.1"/>
    <property type="molecule type" value="Genomic_DNA"/>
</dbReference>
<keyword evidence="2" id="KW-1185">Reference proteome</keyword>
<dbReference type="KEGG" id="ttk:TST_1314"/>
<sequence length="105" mass="11897">MWGRGGFSWRGRGWGHGGRGCGGWRWYGFDGAPATSVKGYTYVGPCRCGFGPHAYYMDTEGKLVHASQIFSGAAPYNEMESLKKEKEELERRLKDIESRIRENEK</sequence>
<accession>A0A0S3QUU0</accession>
<proteinExistence type="predicted"/>
<evidence type="ECO:0000313" key="2">
    <source>
        <dbReference type="Proteomes" id="UP000063234"/>
    </source>
</evidence>
<reference evidence="2" key="1">
    <citation type="journal article" date="2018" name="Science">
        <title>A primordial and reversible TCA cycle in a facultatively chemolithoautotrophic thermophile.</title>
        <authorList>
            <person name="Nunoura T."/>
            <person name="Chikaraishi Y."/>
            <person name="Izaki R."/>
            <person name="Suwa T."/>
            <person name="Sato T."/>
            <person name="Harada T."/>
            <person name="Mori K."/>
            <person name="Kato Y."/>
            <person name="Miyazaki M."/>
            <person name="Shimamura S."/>
            <person name="Yanagawa K."/>
            <person name="Shuto A."/>
            <person name="Ohkouchi N."/>
            <person name="Fujita N."/>
            <person name="Takaki Y."/>
            <person name="Atomi H."/>
            <person name="Takai K."/>
        </authorList>
    </citation>
    <scope>NUCLEOTIDE SEQUENCE [LARGE SCALE GENOMIC DNA]</scope>
    <source>
        <strain evidence="2">DSM 17441 / JCM 13301 / NBRC 103674 / ABI70S6</strain>
    </source>
</reference>
<evidence type="ECO:0000313" key="1">
    <source>
        <dbReference type="EMBL" id="BAT72101.1"/>
    </source>
</evidence>
<dbReference type="AlphaFoldDB" id="A0A0S3QUU0"/>
<protein>
    <recommendedName>
        <fullName evidence="3">DUF5320 domain-containing protein</fullName>
    </recommendedName>
</protein>
<organism evidence="1 2">
    <name type="scientific">Thermosulfidibacter takaii (strain DSM 17441 / JCM 13301 / NBRC 103674 / ABI70S6)</name>
    <dbReference type="NCBI Taxonomy" id="1298851"/>
    <lineage>
        <taxon>Bacteria</taxon>
        <taxon>Pseudomonadati</taxon>
        <taxon>Thermosulfidibacterota</taxon>
        <taxon>Thermosulfidibacteria</taxon>
        <taxon>Thermosulfidibacterales</taxon>
        <taxon>Thermosulfidibacteraceae</taxon>
    </lineage>
</organism>
<gene>
    <name evidence="1" type="ORF">TST_1314</name>
</gene>
<dbReference type="Proteomes" id="UP000063234">
    <property type="component" value="Chromosome"/>
</dbReference>